<dbReference type="Proteomes" id="UP000324222">
    <property type="component" value="Unassembled WGS sequence"/>
</dbReference>
<name>A0A5B7CE87_PORTR</name>
<keyword evidence="3" id="KW-1185">Reference proteome</keyword>
<feature type="compositionally biased region" description="Low complexity" evidence="1">
    <location>
        <begin position="160"/>
        <end position="171"/>
    </location>
</feature>
<evidence type="ECO:0000256" key="1">
    <source>
        <dbReference type="SAM" id="MobiDB-lite"/>
    </source>
</evidence>
<proteinExistence type="predicted"/>
<organism evidence="2 3">
    <name type="scientific">Portunus trituberculatus</name>
    <name type="common">Swimming crab</name>
    <name type="synonym">Neptunus trituberculatus</name>
    <dbReference type="NCBI Taxonomy" id="210409"/>
    <lineage>
        <taxon>Eukaryota</taxon>
        <taxon>Metazoa</taxon>
        <taxon>Ecdysozoa</taxon>
        <taxon>Arthropoda</taxon>
        <taxon>Crustacea</taxon>
        <taxon>Multicrustacea</taxon>
        <taxon>Malacostraca</taxon>
        <taxon>Eumalacostraca</taxon>
        <taxon>Eucarida</taxon>
        <taxon>Decapoda</taxon>
        <taxon>Pleocyemata</taxon>
        <taxon>Brachyura</taxon>
        <taxon>Eubrachyura</taxon>
        <taxon>Portunoidea</taxon>
        <taxon>Portunidae</taxon>
        <taxon>Portuninae</taxon>
        <taxon>Portunus</taxon>
    </lineage>
</organism>
<comment type="caution">
    <text evidence="2">The sequence shown here is derived from an EMBL/GenBank/DDBJ whole genome shotgun (WGS) entry which is preliminary data.</text>
</comment>
<feature type="region of interest" description="Disordered" evidence="1">
    <location>
        <begin position="160"/>
        <end position="211"/>
    </location>
</feature>
<dbReference type="EMBL" id="VSRR010000002">
    <property type="protein sequence ID" value="MPC07530.1"/>
    <property type="molecule type" value="Genomic_DNA"/>
</dbReference>
<evidence type="ECO:0000313" key="3">
    <source>
        <dbReference type="Proteomes" id="UP000324222"/>
    </source>
</evidence>
<evidence type="ECO:0000313" key="2">
    <source>
        <dbReference type="EMBL" id="MPC07530.1"/>
    </source>
</evidence>
<feature type="compositionally biased region" description="Low complexity" evidence="1">
    <location>
        <begin position="119"/>
        <end position="136"/>
    </location>
</feature>
<sequence>MGTPARPHNAPPGCCVPPRPRSPPSQAPLAPQATMPMRSRAPRHLQTRQPLVPTATISSPPRPRQRPSPRAINLASAFASPADSAGPPDPGCLGLGRRPRPATRLPVPQRRSGMTSFTPLSLPSPSLSSPPSASLSRQEGRPRPPVSGVCAILYKTLPCRGRPSGRTGGSRWRPEGRAGGRHARAKCNSMAAGVVCGPPRQEPRCPLGRPK</sequence>
<dbReference type="AlphaFoldDB" id="A0A5B7CE87"/>
<accession>A0A5B7CE87</accession>
<feature type="compositionally biased region" description="Pro residues" evidence="1">
    <location>
        <begin position="14"/>
        <end position="26"/>
    </location>
</feature>
<protein>
    <submittedName>
        <fullName evidence="2">Uncharacterized protein</fullName>
    </submittedName>
</protein>
<reference evidence="2 3" key="1">
    <citation type="submission" date="2019-05" db="EMBL/GenBank/DDBJ databases">
        <title>Another draft genome of Portunus trituberculatus and its Hox gene families provides insights of decapod evolution.</title>
        <authorList>
            <person name="Jeong J.-H."/>
            <person name="Song I."/>
            <person name="Kim S."/>
            <person name="Choi T."/>
            <person name="Kim D."/>
            <person name="Ryu S."/>
            <person name="Kim W."/>
        </authorList>
    </citation>
    <scope>NUCLEOTIDE SEQUENCE [LARGE SCALE GENOMIC DNA]</scope>
    <source>
        <tissue evidence="2">Muscle</tissue>
    </source>
</reference>
<feature type="region of interest" description="Disordered" evidence="1">
    <location>
        <begin position="1"/>
        <end position="147"/>
    </location>
</feature>
<feature type="compositionally biased region" description="Low complexity" evidence="1">
    <location>
        <begin position="75"/>
        <end position="86"/>
    </location>
</feature>
<gene>
    <name evidence="2" type="ORF">E2C01_000092</name>
</gene>